<dbReference type="EMBL" id="VUKA01000038">
    <property type="protein sequence ID" value="KAA2211288.1"/>
    <property type="molecule type" value="Genomic_DNA"/>
</dbReference>
<dbReference type="NCBIfam" id="TIGR00654">
    <property type="entry name" value="PhzF_family"/>
    <property type="match status" value="1"/>
</dbReference>
<protein>
    <submittedName>
        <fullName evidence="3">PhzF family phenazine biosynthesis protein</fullName>
    </submittedName>
</protein>
<keyword evidence="4" id="KW-1185">Reference proteome</keyword>
<dbReference type="PANTHER" id="PTHR13774:SF32">
    <property type="entry name" value="ANTISENSE-ENHANCING SEQUENCE 1"/>
    <property type="match status" value="1"/>
</dbReference>
<dbReference type="GO" id="GO:0016853">
    <property type="term" value="F:isomerase activity"/>
    <property type="evidence" value="ECO:0007669"/>
    <property type="project" value="TreeGrafter"/>
</dbReference>
<dbReference type="RefSeq" id="WP_149814305.1">
    <property type="nucleotide sequence ID" value="NZ_VUKA01000038.1"/>
</dbReference>
<dbReference type="GO" id="GO:0005737">
    <property type="term" value="C:cytoplasm"/>
    <property type="evidence" value="ECO:0007669"/>
    <property type="project" value="TreeGrafter"/>
</dbReference>
<organism evidence="3 4">
    <name type="scientific">Teichococcus oryzae</name>
    <dbReference type="NCBI Taxonomy" id="1608942"/>
    <lineage>
        <taxon>Bacteria</taxon>
        <taxon>Pseudomonadati</taxon>
        <taxon>Pseudomonadota</taxon>
        <taxon>Alphaproteobacteria</taxon>
        <taxon>Acetobacterales</taxon>
        <taxon>Roseomonadaceae</taxon>
        <taxon>Roseomonas</taxon>
    </lineage>
</organism>
<comment type="caution">
    <text evidence="3">The sequence shown here is derived from an EMBL/GenBank/DDBJ whole genome shotgun (WGS) entry which is preliminary data.</text>
</comment>
<gene>
    <name evidence="3" type="ORF">F0Q34_20850</name>
</gene>
<comment type="similarity">
    <text evidence="1">Belongs to the PhzF family.</text>
</comment>
<evidence type="ECO:0000313" key="3">
    <source>
        <dbReference type="EMBL" id="KAA2211288.1"/>
    </source>
</evidence>
<evidence type="ECO:0000256" key="2">
    <source>
        <dbReference type="PIRSR" id="PIRSR016184-1"/>
    </source>
</evidence>
<dbReference type="PIRSF" id="PIRSF016184">
    <property type="entry name" value="PhzC_PhzF"/>
    <property type="match status" value="1"/>
</dbReference>
<dbReference type="Proteomes" id="UP000322110">
    <property type="component" value="Unassembled WGS sequence"/>
</dbReference>
<name>A0A5B2TBS1_9PROT</name>
<dbReference type="OrthoDB" id="9788221at2"/>
<sequence length="296" mass="31268">MTDRSYRYVTLDVFTAQRFGGNPLAVLPEAEGLSDAEMQAVAREFNFSETTFVLPPADPAHTARVRIFTPTKEMPFAGHPNIGTATVLAWERLARGEALPQPFLFEEAAGLVPVTVRVEGGAVLEAELRAPLPLSRLAMLDPAGLAACLSLGAEDVVTAAHRPQVTSVGAPFVVVELSGLEALGRIKPNPVAWDAVLPRDGASSIYAYVRVSGDTLRARMFTRSLYEDPATGSATAAATALLLDLSGEARIALTVHQGVEMGRPSLLQATAWRDGKGVAAGVAGGCVPVMQGRLRL</sequence>
<dbReference type="AlphaFoldDB" id="A0A5B2TBS1"/>
<reference evidence="3 4" key="1">
    <citation type="journal article" date="2015" name="Int. J. Syst. Evol. Microbiol.">
        <title>Roseomonas oryzae sp. nov., isolated from paddy rhizosphere soil.</title>
        <authorList>
            <person name="Ramaprasad E.V."/>
            <person name="Sasikala Ch."/>
            <person name="Ramana Ch.V."/>
        </authorList>
    </citation>
    <scope>NUCLEOTIDE SEQUENCE [LARGE SCALE GENOMIC DNA]</scope>
    <source>
        <strain evidence="3 4">KCTC 42542</strain>
    </source>
</reference>
<dbReference type="InterPro" id="IPR003719">
    <property type="entry name" value="Phenazine_PhzF-like"/>
</dbReference>
<accession>A0A5B2TBS1</accession>
<feature type="active site" evidence="2">
    <location>
        <position position="49"/>
    </location>
</feature>
<proteinExistence type="inferred from homology"/>
<dbReference type="PANTHER" id="PTHR13774">
    <property type="entry name" value="PHENAZINE BIOSYNTHESIS PROTEIN"/>
    <property type="match status" value="1"/>
</dbReference>
<dbReference type="SUPFAM" id="SSF54506">
    <property type="entry name" value="Diaminopimelate epimerase-like"/>
    <property type="match status" value="1"/>
</dbReference>
<dbReference type="Gene3D" id="3.10.310.10">
    <property type="entry name" value="Diaminopimelate Epimerase, Chain A, domain 1"/>
    <property type="match status" value="2"/>
</dbReference>
<evidence type="ECO:0000313" key="4">
    <source>
        <dbReference type="Proteomes" id="UP000322110"/>
    </source>
</evidence>
<evidence type="ECO:0000256" key="1">
    <source>
        <dbReference type="ARBA" id="ARBA00008270"/>
    </source>
</evidence>
<dbReference type="Pfam" id="PF02567">
    <property type="entry name" value="PhzC-PhzF"/>
    <property type="match status" value="1"/>
</dbReference>